<dbReference type="Proteomes" id="UP000271227">
    <property type="component" value="Unassembled WGS sequence"/>
</dbReference>
<evidence type="ECO:0000313" key="3">
    <source>
        <dbReference type="Proteomes" id="UP000271227"/>
    </source>
</evidence>
<evidence type="ECO:0000313" key="2">
    <source>
        <dbReference type="EMBL" id="RMB13026.1"/>
    </source>
</evidence>
<feature type="domain" description="HTH cro/C1-type" evidence="1">
    <location>
        <begin position="60"/>
        <end position="114"/>
    </location>
</feature>
<dbReference type="CDD" id="cd00093">
    <property type="entry name" value="HTH_XRE"/>
    <property type="match status" value="1"/>
</dbReference>
<dbReference type="EMBL" id="REFR01000001">
    <property type="protein sequence ID" value="RMB13026.1"/>
    <property type="molecule type" value="Genomic_DNA"/>
</dbReference>
<dbReference type="GO" id="GO:0003677">
    <property type="term" value="F:DNA binding"/>
    <property type="evidence" value="ECO:0007669"/>
    <property type="project" value="InterPro"/>
</dbReference>
<dbReference type="InParanoid" id="A0A3M0D038"/>
<keyword evidence="3" id="KW-1185">Reference proteome</keyword>
<dbReference type="InterPro" id="IPR001387">
    <property type="entry name" value="Cro/C1-type_HTH"/>
</dbReference>
<dbReference type="PROSITE" id="PS50943">
    <property type="entry name" value="HTH_CROC1"/>
    <property type="match status" value="1"/>
</dbReference>
<dbReference type="Gene3D" id="1.10.260.40">
    <property type="entry name" value="lambda repressor-like DNA-binding domains"/>
    <property type="match status" value="1"/>
</dbReference>
<reference evidence="2 3" key="1">
    <citation type="submission" date="2018-10" db="EMBL/GenBank/DDBJ databases">
        <title>Genomic Encyclopedia of Archaeal and Bacterial Type Strains, Phase II (KMG-II): from individual species to whole genera.</title>
        <authorList>
            <person name="Goeker M."/>
        </authorList>
    </citation>
    <scope>NUCLEOTIDE SEQUENCE [LARGE SCALE GENOMIC DNA]</scope>
    <source>
        <strain evidence="2 3">DSM 25217</strain>
    </source>
</reference>
<sequence>MNIETRKDDTGTIVSYIVPADRFEDMQDRLDAAEASLRVREDGGIPLAVVKLELEGNTPLAAWRKYRGLTQAGLAEKAAVRQPYISAIESGKQPGTVDTLKALADALDTIVDNLID</sequence>
<dbReference type="RefSeq" id="WP_121936812.1">
    <property type="nucleotide sequence ID" value="NZ_REFR01000001.1"/>
</dbReference>
<organism evidence="2 3">
    <name type="scientific">Eilatimonas milleporae</name>
    <dbReference type="NCBI Taxonomy" id="911205"/>
    <lineage>
        <taxon>Bacteria</taxon>
        <taxon>Pseudomonadati</taxon>
        <taxon>Pseudomonadota</taxon>
        <taxon>Alphaproteobacteria</taxon>
        <taxon>Kordiimonadales</taxon>
        <taxon>Kordiimonadaceae</taxon>
        <taxon>Eilatimonas</taxon>
    </lineage>
</organism>
<dbReference type="SMART" id="SM00530">
    <property type="entry name" value="HTH_XRE"/>
    <property type="match status" value="1"/>
</dbReference>
<name>A0A3M0D038_9PROT</name>
<gene>
    <name evidence="2" type="ORF">BXY39_0017</name>
</gene>
<dbReference type="AlphaFoldDB" id="A0A3M0D038"/>
<proteinExistence type="predicted"/>
<dbReference type="InterPro" id="IPR010982">
    <property type="entry name" value="Lambda_DNA-bd_dom_sf"/>
</dbReference>
<accession>A0A3M0D038</accession>
<dbReference type="SUPFAM" id="SSF47413">
    <property type="entry name" value="lambda repressor-like DNA-binding domains"/>
    <property type="match status" value="1"/>
</dbReference>
<protein>
    <submittedName>
        <fullName evidence="2">Helix-turn-helix protein</fullName>
    </submittedName>
</protein>
<comment type="caution">
    <text evidence="2">The sequence shown here is derived from an EMBL/GenBank/DDBJ whole genome shotgun (WGS) entry which is preliminary data.</text>
</comment>
<evidence type="ECO:0000259" key="1">
    <source>
        <dbReference type="PROSITE" id="PS50943"/>
    </source>
</evidence>
<dbReference type="OrthoDB" id="407979at2"/>
<dbReference type="Pfam" id="PF01381">
    <property type="entry name" value="HTH_3"/>
    <property type="match status" value="1"/>
</dbReference>